<evidence type="ECO:0000259" key="3">
    <source>
        <dbReference type="PROSITE" id="PS50883"/>
    </source>
</evidence>
<keyword evidence="2" id="KW-0812">Transmembrane</keyword>
<dbReference type="NCBIfam" id="TIGR00254">
    <property type="entry name" value="GGDEF"/>
    <property type="match status" value="1"/>
</dbReference>
<keyword evidence="2" id="KW-1133">Transmembrane helix</keyword>
<organism evidence="5 6">
    <name type="scientific">Sulfuricurvum kujiense (strain ATCC BAA-921 / DSM 16994 / JCM 11577 / YK-1)</name>
    <dbReference type="NCBI Taxonomy" id="709032"/>
    <lineage>
        <taxon>Bacteria</taxon>
        <taxon>Pseudomonadati</taxon>
        <taxon>Campylobacterota</taxon>
        <taxon>Epsilonproteobacteria</taxon>
        <taxon>Campylobacterales</taxon>
        <taxon>Sulfurimonadaceae</taxon>
        <taxon>Sulfuricurvum</taxon>
    </lineage>
</organism>
<protein>
    <submittedName>
        <fullName evidence="5">Diguanylate cyclase/phosphodiesterase with extracellular sensor</fullName>
    </submittedName>
</protein>
<dbReference type="InterPro" id="IPR029787">
    <property type="entry name" value="Nucleotide_cyclase"/>
</dbReference>
<dbReference type="HOGENOM" id="CLU_000445_70_46_7"/>
<dbReference type="InterPro" id="IPR052155">
    <property type="entry name" value="Biofilm_reg_signaling"/>
</dbReference>
<evidence type="ECO:0000313" key="6">
    <source>
        <dbReference type="Proteomes" id="UP000008721"/>
    </source>
</evidence>
<evidence type="ECO:0000256" key="1">
    <source>
        <dbReference type="ARBA" id="ARBA00051114"/>
    </source>
</evidence>
<comment type="catalytic activity">
    <reaction evidence="1">
        <text>3',3'-c-di-GMP + H2O = 5'-phosphoguanylyl(3'-&gt;5')guanosine + H(+)</text>
        <dbReference type="Rhea" id="RHEA:24902"/>
        <dbReference type="ChEBI" id="CHEBI:15377"/>
        <dbReference type="ChEBI" id="CHEBI:15378"/>
        <dbReference type="ChEBI" id="CHEBI:58754"/>
        <dbReference type="ChEBI" id="CHEBI:58805"/>
        <dbReference type="EC" id="3.1.4.52"/>
    </reaction>
    <physiologicalReaction direction="left-to-right" evidence="1">
        <dbReference type="Rhea" id="RHEA:24903"/>
    </physiologicalReaction>
</comment>
<keyword evidence="6" id="KW-1185">Reference proteome</keyword>
<dbReference type="PANTHER" id="PTHR44757:SF2">
    <property type="entry name" value="BIOFILM ARCHITECTURE MAINTENANCE PROTEIN MBAA"/>
    <property type="match status" value="1"/>
</dbReference>
<evidence type="ECO:0000259" key="4">
    <source>
        <dbReference type="PROSITE" id="PS50887"/>
    </source>
</evidence>
<dbReference type="InterPro" id="IPR035919">
    <property type="entry name" value="EAL_sf"/>
</dbReference>
<evidence type="ECO:0000313" key="5">
    <source>
        <dbReference type="EMBL" id="ADR35091.1"/>
    </source>
</evidence>
<dbReference type="FunFam" id="3.30.70.270:FF:000001">
    <property type="entry name" value="Diguanylate cyclase domain protein"/>
    <property type="match status" value="1"/>
</dbReference>
<reference evidence="5 6" key="1">
    <citation type="journal article" date="2012" name="Stand. Genomic Sci.">
        <title>Complete genome sequence of the sulfur compounds oxidizing chemolithoautotroph Sulfuricurvum kujiense type strain (YK-1(T)).</title>
        <authorList>
            <person name="Han C."/>
            <person name="Kotsyurbenko O."/>
            <person name="Chertkov O."/>
            <person name="Held B."/>
            <person name="Lapidus A."/>
            <person name="Nolan M."/>
            <person name="Lucas S."/>
            <person name="Hammon N."/>
            <person name="Deshpande S."/>
            <person name="Cheng J.F."/>
            <person name="Tapia R."/>
            <person name="Goodwin L.A."/>
            <person name="Pitluck S."/>
            <person name="Liolios K."/>
            <person name="Pagani I."/>
            <person name="Ivanova N."/>
            <person name="Mavromatis K."/>
            <person name="Mikhailova N."/>
            <person name="Pati A."/>
            <person name="Chen A."/>
            <person name="Palaniappan K."/>
            <person name="Land M."/>
            <person name="Hauser L."/>
            <person name="Chang Y.J."/>
            <person name="Jeffries C.D."/>
            <person name="Brambilla E.M."/>
            <person name="Rohde M."/>
            <person name="Spring S."/>
            <person name="Sikorski J."/>
            <person name="Goker M."/>
            <person name="Woyke T."/>
            <person name="Bristow J."/>
            <person name="Eisen J.A."/>
            <person name="Markowitz V."/>
            <person name="Hugenholtz P."/>
            <person name="Kyrpides N.C."/>
            <person name="Klenk H.P."/>
            <person name="Detter J.C."/>
        </authorList>
    </citation>
    <scope>NUCLEOTIDE SEQUENCE [LARGE SCALE GENOMIC DNA]</scope>
    <source>
        <strain evidence="6">ATCC BAA-921 / DSM 16994 / JCM 11577 / YK-1</strain>
    </source>
</reference>
<dbReference type="Gene3D" id="3.20.20.450">
    <property type="entry name" value="EAL domain"/>
    <property type="match status" value="1"/>
</dbReference>
<dbReference type="InterPro" id="IPR000160">
    <property type="entry name" value="GGDEF_dom"/>
</dbReference>
<dbReference type="CDD" id="cd01948">
    <property type="entry name" value="EAL"/>
    <property type="match status" value="1"/>
</dbReference>
<dbReference type="CDD" id="cd01949">
    <property type="entry name" value="GGDEF"/>
    <property type="match status" value="1"/>
</dbReference>
<dbReference type="AlphaFoldDB" id="E4TYE6"/>
<dbReference type="EMBL" id="CP002355">
    <property type="protein sequence ID" value="ADR35091.1"/>
    <property type="molecule type" value="Genomic_DNA"/>
</dbReference>
<dbReference type="PROSITE" id="PS50887">
    <property type="entry name" value="GGDEF"/>
    <property type="match status" value="1"/>
</dbReference>
<accession>E4TYE6</accession>
<dbReference type="PROSITE" id="PS50883">
    <property type="entry name" value="EAL"/>
    <property type="match status" value="1"/>
</dbReference>
<dbReference type="Pfam" id="PF00563">
    <property type="entry name" value="EAL"/>
    <property type="match status" value="1"/>
</dbReference>
<dbReference type="InterPro" id="IPR043128">
    <property type="entry name" value="Rev_trsase/Diguanyl_cyclase"/>
</dbReference>
<dbReference type="GO" id="GO:0071111">
    <property type="term" value="F:cyclic-guanylate-specific phosphodiesterase activity"/>
    <property type="evidence" value="ECO:0007669"/>
    <property type="project" value="UniProtKB-EC"/>
</dbReference>
<dbReference type="GO" id="GO:0071732">
    <property type="term" value="P:cellular response to nitric oxide"/>
    <property type="evidence" value="ECO:0007669"/>
    <property type="project" value="UniProtKB-ARBA"/>
</dbReference>
<evidence type="ECO:0000256" key="2">
    <source>
        <dbReference type="SAM" id="Phobius"/>
    </source>
</evidence>
<feature type="transmembrane region" description="Helical" evidence="2">
    <location>
        <begin position="174"/>
        <end position="196"/>
    </location>
</feature>
<feature type="domain" description="GGDEF" evidence="4">
    <location>
        <begin position="297"/>
        <end position="430"/>
    </location>
</feature>
<feature type="transmembrane region" description="Helical" evidence="2">
    <location>
        <begin position="12"/>
        <end position="32"/>
    </location>
</feature>
<dbReference type="PANTHER" id="PTHR44757">
    <property type="entry name" value="DIGUANYLATE CYCLASE DGCP"/>
    <property type="match status" value="1"/>
</dbReference>
<dbReference type="Gene3D" id="3.30.70.270">
    <property type="match status" value="1"/>
</dbReference>
<dbReference type="FunFam" id="3.20.20.450:FF:000001">
    <property type="entry name" value="Cyclic di-GMP phosphodiesterase yahA"/>
    <property type="match status" value="1"/>
</dbReference>
<dbReference type="Pfam" id="PF00990">
    <property type="entry name" value="GGDEF"/>
    <property type="match status" value="1"/>
</dbReference>
<dbReference type="RefSeq" id="WP_013461288.1">
    <property type="nucleotide sequence ID" value="NC_014762.1"/>
</dbReference>
<dbReference type="eggNOG" id="COG5001">
    <property type="taxonomic scope" value="Bacteria"/>
</dbReference>
<feature type="domain" description="EAL" evidence="3">
    <location>
        <begin position="439"/>
        <end position="693"/>
    </location>
</feature>
<keyword evidence="2" id="KW-0472">Membrane</keyword>
<dbReference type="SUPFAM" id="SSF55073">
    <property type="entry name" value="Nucleotide cyclase"/>
    <property type="match status" value="1"/>
</dbReference>
<dbReference type="Proteomes" id="UP000008721">
    <property type="component" value="Chromosome"/>
</dbReference>
<dbReference type="OrthoDB" id="5372181at2"/>
<proteinExistence type="predicted"/>
<gene>
    <name evidence="5" type="ordered locus">Sulku_2432</name>
</gene>
<dbReference type="KEGG" id="sku:Sulku_2432"/>
<name>E4TYE6_SULKY</name>
<dbReference type="SMART" id="SM00267">
    <property type="entry name" value="GGDEF"/>
    <property type="match status" value="1"/>
</dbReference>
<dbReference type="InterPro" id="IPR001633">
    <property type="entry name" value="EAL_dom"/>
</dbReference>
<dbReference type="SMART" id="SM00052">
    <property type="entry name" value="EAL"/>
    <property type="match status" value="1"/>
</dbReference>
<sequence>MKLPFSSRQSIYVTLGIIIVSTVFISMSIHSIHDYQKRKNQMIEEMKRTSKLTISSLQKNVTNLIESYAVNEYDTLVLNAMEPNDMFAIVVEDFKTGEILGSGTYISGKIRDSKGKIVDFVPNNTAQREQLKQCYYSDTYTLFSPEKEKIGTVSIYISDKVMQVELNKIIVESLVNMLITSLLMIVFLFIAIRLFILKPLSSMVRVISNSDDDGIPLSFVPEFKAREIFTLASTMNTMIKSIRAFKIALLEQHNQLRAQKNALQYQATHDALTGLANRVLFSERLEYAIEKSKIRNTRMALLFVDLDHFKEINDSLGHEAGDKVLTIVTQRLKHTIDKEESLARFGGDEFTVIIEELQNLEEVSLLADKILNVLLAPIAVDHHELYVGCSIGISLYPDNGDTTQDLLKYADAAMYAAKNEGRNNVRYYSSEMTTRALERVVMETSLRAGLKNGEFIVYFQPQVNGKENRLFGMEALVRWNSPTVGLVSPAVFIPIAESTGLIVELDRYVMKHAMTQIAQWYKEGLNPGILSMNLTMKQLQQKDFIEYLKTLLAETGCSIEWVELEVTEDQIMIHPDEAIDILREISRIGVKIAVDDFGTGYSSLSYLKKLPINKLKIDQSFVRELPDDEEDVAITKAIIAMAQSLNLDVIAEGVETAEQKDFLVQNGCINIQGYFYSKPKPADEIRTILIEGL</sequence>
<dbReference type="SUPFAM" id="SSF141868">
    <property type="entry name" value="EAL domain-like"/>
    <property type="match status" value="1"/>
</dbReference>
<dbReference type="STRING" id="709032.Sulku_2432"/>